<dbReference type="Pfam" id="PF02036">
    <property type="entry name" value="SCP2"/>
    <property type="match status" value="1"/>
</dbReference>
<reference evidence="2" key="1">
    <citation type="submission" date="2006-06" db="EMBL/GenBank/DDBJ databases">
        <title>Complete sequence of Plasmid 1 of Chelativorans sp. BNC1.</title>
        <authorList>
            <consortium name="US DOE Joint Genome Institute"/>
            <person name="Copeland A."/>
            <person name="Lucas S."/>
            <person name="Lapidus A."/>
            <person name="Barry K."/>
            <person name="Detter J.C."/>
            <person name="Glavina del Rio T."/>
            <person name="Hammon N."/>
            <person name="Israni S."/>
            <person name="Dalin E."/>
            <person name="Tice H."/>
            <person name="Pitluck S."/>
            <person name="Chertkov O."/>
            <person name="Brettin T."/>
            <person name="Bruce D."/>
            <person name="Han C."/>
            <person name="Tapia R."/>
            <person name="Gilna P."/>
            <person name="Schmutz J."/>
            <person name="Larimer F."/>
            <person name="Land M."/>
            <person name="Hauser L."/>
            <person name="Kyrpides N."/>
            <person name="Mikhailova N."/>
            <person name="Richardson P."/>
        </authorList>
    </citation>
    <scope>NUCLEOTIDE SEQUENCE</scope>
    <source>
        <strain evidence="2">BNC1</strain>
        <plasmid evidence="2">1</plasmid>
    </source>
</reference>
<dbReference type="HOGENOM" id="CLU_108882_1_0_5"/>
<proteinExistence type="predicted"/>
<gene>
    <name evidence="2" type="ordered locus">Meso_4295</name>
</gene>
<protein>
    <submittedName>
        <fullName evidence="2">Putative lipid carrier protein-like protein</fullName>
    </submittedName>
</protein>
<organism evidence="2">
    <name type="scientific">Chelativorans sp. (strain BNC1)</name>
    <dbReference type="NCBI Taxonomy" id="266779"/>
    <lineage>
        <taxon>Bacteria</taxon>
        <taxon>Pseudomonadati</taxon>
        <taxon>Pseudomonadota</taxon>
        <taxon>Alphaproteobacteria</taxon>
        <taxon>Hyphomicrobiales</taxon>
        <taxon>Phyllobacteriaceae</taxon>
        <taxon>Chelativorans</taxon>
    </lineage>
</organism>
<evidence type="ECO:0000259" key="1">
    <source>
        <dbReference type="Pfam" id="PF02036"/>
    </source>
</evidence>
<dbReference type="AlphaFoldDB" id="Q11MV4"/>
<dbReference type="InterPro" id="IPR036527">
    <property type="entry name" value="SCP2_sterol-bd_dom_sf"/>
</dbReference>
<feature type="domain" description="SCP2" evidence="1">
    <location>
        <begin position="78"/>
        <end position="135"/>
    </location>
</feature>
<sequence length="183" mass="19431" precursor="true">MTLEATEGRLPPFARQLCPVVAGLPLGPMLTLSLRSLARQRPGLFERLGEHRSVRYFVDPVDLAFAFTIIPDGMRSVVRVVRKEQTATSSVVVRGPLLMLLGLLDGTLDGDALFFNRVISVSGSTEAVLALRNTIEDAELLPADLLGLSGALARAANAGILGGLDAMRRLAASAKPGPSQEKS</sequence>
<dbReference type="OrthoDB" id="8479080at2"/>
<evidence type="ECO:0000313" key="2">
    <source>
        <dbReference type="EMBL" id="ABG61265.1"/>
    </source>
</evidence>
<dbReference type="KEGG" id="mes:Meso_4295"/>
<dbReference type="InterPro" id="IPR003033">
    <property type="entry name" value="SCP2_sterol-bd_dom"/>
</dbReference>
<geneLocation type="plasmid" evidence="2">
    <name>1</name>
</geneLocation>
<keyword evidence="2" id="KW-0614">Plasmid</keyword>
<accession>Q11MV4</accession>
<dbReference type="EMBL" id="CP000389">
    <property type="protein sequence ID" value="ABG61265.1"/>
    <property type="molecule type" value="Genomic_DNA"/>
</dbReference>
<dbReference type="SUPFAM" id="SSF55718">
    <property type="entry name" value="SCP-like"/>
    <property type="match status" value="1"/>
</dbReference>
<name>Q11MV4_CHESB</name>